<reference evidence="2" key="1">
    <citation type="submission" date="2014-09" db="EMBL/GenBank/DDBJ databases">
        <authorList>
            <person name="Magalhaes I.L.F."/>
            <person name="Oliveira U."/>
            <person name="Santos F.R."/>
            <person name="Vidigal T.H.D.A."/>
            <person name="Brescovit A.D."/>
            <person name="Santos A.J."/>
        </authorList>
    </citation>
    <scope>NUCLEOTIDE SEQUENCE</scope>
    <source>
        <tissue evidence="2">Shoot tissue taken approximately 20 cm above the soil surface</tissue>
    </source>
</reference>
<organism evidence="2">
    <name type="scientific">Arundo donax</name>
    <name type="common">Giant reed</name>
    <name type="synonym">Donax arundinaceus</name>
    <dbReference type="NCBI Taxonomy" id="35708"/>
    <lineage>
        <taxon>Eukaryota</taxon>
        <taxon>Viridiplantae</taxon>
        <taxon>Streptophyta</taxon>
        <taxon>Embryophyta</taxon>
        <taxon>Tracheophyta</taxon>
        <taxon>Spermatophyta</taxon>
        <taxon>Magnoliopsida</taxon>
        <taxon>Liliopsida</taxon>
        <taxon>Poales</taxon>
        <taxon>Poaceae</taxon>
        <taxon>PACMAD clade</taxon>
        <taxon>Arundinoideae</taxon>
        <taxon>Arundineae</taxon>
        <taxon>Arundo</taxon>
    </lineage>
</organism>
<name>A0A0A9C9L6_ARUDO</name>
<feature type="region of interest" description="Disordered" evidence="1">
    <location>
        <begin position="31"/>
        <end position="58"/>
    </location>
</feature>
<dbReference type="AlphaFoldDB" id="A0A0A9C9L6"/>
<proteinExistence type="predicted"/>
<reference evidence="2" key="2">
    <citation type="journal article" date="2015" name="Data Brief">
        <title>Shoot transcriptome of the giant reed, Arundo donax.</title>
        <authorList>
            <person name="Barrero R.A."/>
            <person name="Guerrero F.D."/>
            <person name="Moolhuijzen P."/>
            <person name="Goolsby J.A."/>
            <person name="Tidwell J."/>
            <person name="Bellgard S.E."/>
            <person name="Bellgard M.I."/>
        </authorList>
    </citation>
    <scope>NUCLEOTIDE SEQUENCE</scope>
    <source>
        <tissue evidence="2">Shoot tissue taken approximately 20 cm above the soil surface</tissue>
    </source>
</reference>
<dbReference type="EMBL" id="GBRH01229698">
    <property type="protein sequence ID" value="JAD68197.1"/>
    <property type="molecule type" value="Transcribed_RNA"/>
</dbReference>
<sequence>MSVSIPSTTIQNRAKYRSDKIKIRNNRVPHNLSTSIQENPNGEMPSRQCKGEKMKHLAKKSNPIKNLLNYE</sequence>
<protein>
    <submittedName>
        <fullName evidence="2">Uncharacterized protein</fullName>
    </submittedName>
</protein>
<accession>A0A0A9C9L6</accession>
<feature type="compositionally biased region" description="Polar residues" evidence="1">
    <location>
        <begin position="31"/>
        <end position="40"/>
    </location>
</feature>
<evidence type="ECO:0000313" key="2">
    <source>
        <dbReference type="EMBL" id="JAD68197.1"/>
    </source>
</evidence>
<evidence type="ECO:0000256" key="1">
    <source>
        <dbReference type="SAM" id="MobiDB-lite"/>
    </source>
</evidence>